<keyword evidence="5" id="KW-0783">Tetrahydrobiopterin biosynthesis</keyword>
<dbReference type="InterPro" id="IPR036291">
    <property type="entry name" value="NAD(P)-bd_dom_sf"/>
</dbReference>
<dbReference type="GO" id="GO:0004155">
    <property type="term" value="F:6,7-dihydropteridine reductase activity"/>
    <property type="evidence" value="ECO:0007669"/>
    <property type="project" value="UniProtKB-EC"/>
</dbReference>
<evidence type="ECO:0000256" key="1">
    <source>
        <dbReference type="ARBA" id="ARBA00006484"/>
    </source>
</evidence>
<evidence type="ECO:0000313" key="13">
    <source>
        <dbReference type="EMBL" id="KPM08928.1"/>
    </source>
</evidence>
<dbReference type="GO" id="GO:0006559">
    <property type="term" value="P:L-phenylalanine catabolic process"/>
    <property type="evidence" value="ECO:0007669"/>
    <property type="project" value="TreeGrafter"/>
</dbReference>
<evidence type="ECO:0000256" key="5">
    <source>
        <dbReference type="ARBA" id="ARBA00023007"/>
    </source>
</evidence>
<comment type="catalytic activity">
    <reaction evidence="11">
        <text>5,6,7,8-tetrahydropteridine + NADP(+) = 6,7-dihydropteridine + NADPH + H(+)</text>
        <dbReference type="Rhea" id="RHEA:17865"/>
        <dbReference type="ChEBI" id="CHEBI:15378"/>
        <dbReference type="ChEBI" id="CHEBI:28889"/>
        <dbReference type="ChEBI" id="CHEBI:30156"/>
        <dbReference type="ChEBI" id="CHEBI:57783"/>
        <dbReference type="ChEBI" id="CHEBI:58349"/>
        <dbReference type="EC" id="1.5.1.34"/>
    </reaction>
    <physiologicalReaction direction="right-to-left" evidence="11">
        <dbReference type="Rhea" id="RHEA:17867"/>
    </physiologicalReaction>
</comment>
<evidence type="ECO:0000256" key="7">
    <source>
        <dbReference type="ARBA" id="ARBA00039153"/>
    </source>
</evidence>
<dbReference type="OMA" id="QCVRYFK"/>
<dbReference type="CDD" id="cd05334">
    <property type="entry name" value="DHPR_SDR_c_like"/>
    <property type="match status" value="1"/>
</dbReference>
<proteinExistence type="inferred from homology"/>
<dbReference type="PROSITE" id="PS00061">
    <property type="entry name" value="ADH_SHORT"/>
    <property type="match status" value="1"/>
</dbReference>
<reference evidence="13 14" key="1">
    <citation type="journal article" date="2015" name="Parasit. Vectors">
        <title>Draft genome of the scabies mite.</title>
        <authorList>
            <person name="Rider S.D.Jr."/>
            <person name="Morgan M.S."/>
            <person name="Arlian L.G."/>
        </authorList>
    </citation>
    <scope>NUCLEOTIDE SEQUENCE [LARGE SCALE GENOMIC DNA]</scope>
    <source>
        <strain evidence="13">Arlian Lab</strain>
    </source>
</reference>
<dbReference type="Pfam" id="PF00106">
    <property type="entry name" value="adh_short"/>
    <property type="match status" value="1"/>
</dbReference>
<accession>A0A132AD77</accession>
<dbReference type="PANTHER" id="PTHR15104">
    <property type="entry name" value="DIHYDROPTERIDINE REDUCTASE"/>
    <property type="match status" value="1"/>
</dbReference>
<protein>
    <recommendedName>
        <fullName evidence="8">Dihydropteridine reductase</fullName>
        <ecNumber evidence="7">1.5.1.34</ecNumber>
    </recommendedName>
    <alternativeName>
        <fullName evidence="10">HDHPR</fullName>
    </alternativeName>
    <alternativeName>
        <fullName evidence="9">Quinoid dihydropteridine reductase</fullName>
    </alternativeName>
</protein>
<dbReference type="PRINTS" id="PR00081">
    <property type="entry name" value="GDHRDH"/>
</dbReference>
<dbReference type="GO" id="GO:0070402">
    <property type="term" value="F:NADPH binding"/>
    <property type="evidence" value="ECO:0007669"/>
    <property type="project" value="TreeGrafter"/>
</dbReference>
<comment type="similarity">
    <text evidence="1">Belongs to the short-chain dehydrogenases/reductases (SDR) family.</text>
</comment>
<dbReference type="SUPFAM" id="SSF51735">
    <property type="entry name" value="NAD(P)-binding Rossmann-fold domains"/>
    <property type="match status" value="1"/>
</dbReference>
<comment type="caution">
    <text evidence="13">The sequence shown here is derived from an EMBL/GenBank/DDBJ whole genome shotgun (WGS) entry which is preliminary data.</text>
</comment>
<evidence type="ECO:0000256" key="9">
    <source>
        <dbReference type="ARBA" id="ARBA00041348"/>
    </source>
</evidence>
<dbReference type="GO" id="GO:0070404">
    <property type="term" value="F:NADH binding"/>
    <property type="evidence" value="ECO:0007669"/>
    <property type="project" value="TreeGrafter"/>
</dbReference>
<evidence type="ECO:0000256" key="12">
    <source>
        <dbReference type="ARBA" id="ARBA00047536"/>
    </source>
</evidence>
<keyword evidence="4" id="KW-0560">Oxidoreductase</keyword>
<dbReference type="GO" id="GO:0006729">
    <property type="term" value="P:tetrahydrobiopterin biosynthetic process"/>
    <property type="evidence" value="ECO:0007669"/>
    <property type="project" value="UniProtKB-KW"/>
</dbReference>
<dbReference type="AlphaFoldDB" id="A0A132AD77"/>
<dbReference type="GO" id="GO:0005737">
    <property type="term" value="C:cytoplasm"/>
    <property type="evidence" value="ECO:0007669"/>
    <property type="project" value="TreeGrafter"/>
</dbReference>
<evidence type="ECO:0000256" key="4">
    <source>
        <dbReference type="ARBA" id="ARBA00023002"/>
    </source>
</evidence>
<evidence type="ECO:0000256" key="2">
    <source>
        <dbReference type="ARBA" id="ARBA00011738"/>
    </source>
</evidence>
<evidence type="ECO:0000256" key="3">
    <source>
        <dbReference type="ARBA" id="ARBA00022857"/>
    </source>
</evidence>
<dbReference type="InterPro" id="IPR020904">
    <property type="entry name" value="Sc_DH/Rdtase_CS"/>
</dbReference>
<comment type="subunit">
    <text evidence="2">Homodimer.</text>
</comment>
<dbReference type="Gene3D" id="3.40.50.720">
    <property type="entry name" value="NAD(P)-binding Rossmann-like Domain"/>
    <property type="match status" value="1"/>
</dbReference>
<dbReference type="Proteomes" id="UP000616769">
    <property type="component" value="Unassembled WGS sequence"/>
</dbReference>
<dbReference type="EC" id="1.5.1.34" evidence="7"/>
<keyword evidence="3" id="KW-0521">NADP</keyword>
<dbReference type="EMBL" id="JXLN01012894">
    <property type="protein sequence ID" value="KPM08928.1"/>
    <property type="molecule type" value="Genomic_DNA"/>
</dbReference>
<dbReference type="VEuPathDB" id="VectorBase:SSCA004120"/>
<dbReference type="PANTHER" id="PTHR15104:SF0">
    <property type="entry name" value="DIHYDROPTERIDINE REDUCTASE"/>
    <property type="match status" value="1"/>
</dbReference>
<evidence type="ECO:0000256" key="8">
    <source>
        <dbReference type="ARBA" id="ARBA00039520"/>
    </source>
</evidence>
<evidence type="ECO:0000256" key="10">
    <source>
        <dbReference type="ARBA" id="ARBA00042518"/>
    </source>
</evidence>
<evidence type="ECO:0000256" key="6">
    <source>
        <dbReference type="ARBA" id="ARBA00037099"/>
    </source>
</evidence>
<sequence>MSQNRVLVYGGKGALGQACVHLFKNHNWWVGSVDLAPNESAHSNVLVKNTDSLIAQETEVIEGVESILDGQKLDAIICVAGGWAGGSADKKDFIQNSDLMIKQSVWSSLLASKLASKYLKNNGLLTLTGAKAAMDSTPGMIGYGMAKSAVHHLTSSLASKKSGLPEGCTVVAIMPVTLDTPMNRKFMPKADFSSWTSLDFVADLFHKWSMSPSDRPKTGSLVEMVTENGQTQLTVRKNLSVE</sequence>
<dbReference type="FunFam" id="3.40.50.720:FF:000157">
    <property type="entry name" value="Quinoid dihydropteridine reductase"/>
    <property type="match status" value="1"/>
</dbReference>
<name>A0A132AD77_SARSC</name>
<comment type="catalytic activity">
    <reaction evidence="12">
        <text>5,6,7,8-tetrahydropteridine + NAD(+) = 6,7-dihydropteridine + NADH + H(+)</text>
        <dbReference type="Rhea" id="RHEA:17869"/>
        <dbReference type="ChEBI" id="CHEBI:15378"/>
        <dbReference type="ChEBI" id="CHEBI:28889"/>
        <dbReference type="ChEBI" id="CHEBI:30156"/>
        <dbReference type="ChEBI" id="CHEBI:57540"/>
        <dbReference type="ChEBI" id="CHEBI:57945"/>
        <dbReference type="EC" id="1.5.1.34"/>
    </reaction>
    <physiologicalReaction direction="right-to-left" evidence="12">
        <dbReference type="Rhea" id="RHEA:17871"/>
    </physiologicalReaction>
</comment>
<gene>
    <name evidence="13" type="ORF">QR98_0074540</name>
</gene>
<evidence type="ECO:0000313" key="14">
    <source>
        <dbReference type="Proteomes" id="UP000616769"/>
    </source>
</evidence>
<organism evidence="13 14">
    <name type="scientific">Sarcoptes scabiei</name>
    <name type="common">Itch mite</name>
    <name type="synonym">Acarus scabiei</name>
    <dbReference type="NCBI Taxonomy" id="52283"/>
    <lineage>
        <taxon>Eukaryota</taxon>
        <taxon>Metazoa</taxon>
        <taxon>Ecdysozoa</taxon>
        <taxon>Arthropoda</taxon>
        <taxon>Chelicerata</taxon>
        <taxon>Arachnida</taxon>
        <taxon>Acari</taxon>
        <taxon>Acariformes</taxon>
        <taxon>Sarcoptiformes</taxon>
        <taxon>Astigmata</taxon>
        <taxon>Psoroptidia</taxon>
        <taxon>Sarcoptoidea</taxon>
        <taxon>Sarcoptidae</taxon>
        <taxon>Sarcoptinae</taxon>
        <taxon>Sarcoptes</taxon>
    </lineage>
</organism>
<comment type="function">
    <text evidence="6">Catalyzes the conversion of quinonoid dihydrobiopterin into tetrahydrobiopterin.</text>
</comment>
<dbReference type="InterPro" id="IPR002347">
    <property type="entry name" value="SDR_fam"/>
</dbReference>
<dbReference type="OrthoDB" id="1204at2759"/>
<evidence type="ECO:0000256" key="11">
    <source>
        <dbReference type="ARBA" id="ARBA00047429"/>
    </source>
</evidence>